<dbReference type="Pfam" id="PF11769">
    <property type="entry name" value="DUF3313"/>
    <property type="match status" value="1"/>
</dbReference>
<reference evidence="1 4" key="2">
    <citation type="submission" date="2023-12" db="EMBL/GenBank/DDBJ databases">
        <title>N/s.</title>
        <authorList>
            <person name="Dale J."/>
        </authorList>
    </citation>
    <scope>NUCLEOTIDE SEQUENCE [LARGE SCALE GENOMIC DNA]</scope>
    <source>
        <strain evidence="1 4">2023EL-01226</strain>
    </source>
</reference>
<sequence>MSIFSQAMRLTCMAVLPGLIAGCSGHDPVRYSGLDSASVLKPNTGVEADRIPFRYSPQTDWKKFNSIIIDPVLIYQGPDNQFGDMPQSDRQKLASYMQEKFSSALRPRFGEATSPSPTTLRLRLTLTGADTTTQFVGTFTKFDLAGGPYNIVQSIRGGQGMLSGYVNYAVEIYDSSTNKLLHAYVAKQYPNAMNISATIGSLSAAEVGIDKGAQELAEIVK</sequence>
<gene>
    <name evidence="2" type="ORF">DN603_18425</name>
    <name evidence="1" type="ORF">U5E74_09895</name>
</gene>
<evidence type="ECO:0000313" key="3">
    <source>
        <dbReference type="Proteomes" id="UP000288843"/>
    </source>
</evidence>
<organism evidence="2 3">
    <name type="scientific">Raoultella planticola</name>
    <name type="common">Klebsiella planticola</name>
    <dbReference type="NCBI Taxonomy" id="575"/>
    <lineage>
        <taxon>Bacteria</taxon>
        <taxon>Pseudomonadati</taxon>
        <taxon>Pseudomonadota</taxon>
        <taxon>Gammaproteobacteria</taxon>
        <taxon>Enterobacterales</taxon>
        <taxon>Enterobacteriaceae</taxon>
        <taxon>Klebsiella/Raoultella group</taxon>
        <taxon>Raoultella</taxon>
    </lineage>
</organism>
<evidence type="ECO:0000313" key="4">
    <source>
        <dbReference type="Proteomes" id="UP001293169"/>
    </source>
</evidence>
<proteinExistence type="predicted"/>
<reference evidence="2 3" key="1">
    <citation type="submission" date="2018-06" db="EMBL/GenBank/DDBJ databases">
        <title>Carbapenemase-producing Enterobacteriaceae present in wastewater treatment plant effluent and nearby surface waters in the US.</title>
        <authorList>
            <person name="Mathys D.A."/>
            <person name="Mollenkopf D.F."/>
            <person name="Feicht S.M."/>
            <person name="Adams R.J."/>
            <person name="Albers A.L."/>
            <person name="Stuever D.M."/>
            <person name="Daniels J.B."/>
            <person name="Wittum T.E."/>
        </authorList>
    </citation>
    <scope>NUCLEOTIDE SEQUENCE [LARGE SCALE GENOMIC DNA]</scope>
    <source>
        <strain evidence="2 3">GEO_47_Down_B</strain>
    </source>
</reference>
<dbReference type="AlphaFoldDB" id="A0A443VJL9"/>
<dbReference type="EMBL" id="JAXUDK010000006">
    <property type="protein sequence ID" value="MDZ7465970.1"/>
    <property type="molecule type" value="Genomic_DNA"/>
</dbReference>
<dbReference type="EMBL" id="QKOX01000020">
    <property type="protein sequence ID" value="RWT20693.1"/>
    <property type="molecule type" value="Genomic_DNA"/>
</dbReference>
<dbReference type="InterPro" id="IPR021747">
    <property type="entry name" value="DUF3313"/>
</dbReference>
<evidence type="ECO:0000313" key="2">
    <source>
        <dbReference type="EMBL" id="RWT20693.1"/>
    </source>
</evidence>
<keyword evidence="4" id="KW-1185">Reference proteome</keyword>
<name>A0A443VJL9_RAOPL</name>
<dbReference type="Proteomes" id="UP000288843">
    <property type="component" value="Unassembled WGS sequence"/>
</dbReference>
<protein>
    <submittedName>
        <fullName evidence="2">DUF3313 domain-containing protein</fullName>
    </submittedName>
</protein>
<dbReference type="RefSeq" id="WP_128319979.1">
    <property type="nucleotide sequence ID" value="NZ_CP082168.1"/>
</dbReference>
<comment type="caution">
    <text evidence="2">The sequence shown here is derived from an EMBL/GenBank/DDBJ whole genome shotgun (WGS) entry which is preliminary data.</text>
</comment>
<dbReference type="Proteomes" id="UP001293169">
    <property type="component" value="Unassembled WGS sequence"/>
</dbReference>
<accession>A0A443VJL9</accession>
<evidence type="ECO:0000313" key="1">
    <source>
        <dbReference type="EMBL" id="MDZ7465970.1"/>
    </source>
</evidence>